<feature type="domain" description="Transcription regulator HVO-2718-like helix-turn-helix" evidence="2">
    <location>
        <begin position="97"/>
        <end position="168"/>
    </location>
</feature>
<dbReference type="Gene3D" id="1.10.260.40">
    <property type="entry name" value="lambda repressor-like DNA-binding domains"/>
    <property type="match status" value="1"/>
</dbReference>
<dbReference type="Pfam" id="PF24250">
    <property type="entry name" value="HVO_2718"/>
    <property type="match status" value="1"/>
</dbReference>
<accession>A0A285NA87</accession>
<dbReference type="AlphaFoldDB" id="A0A285NA87"/>
<dbReference type="InterPro" id="IPR010982">
    <property type="entry name" value="Lambda_DNA-bd_dom_sf"/>
</dbReference>
<sequence>MAKYSTGSSSGSGDADACELCGATSASLRPANVAGAELDVCPDCAPHDDNAHKDQKKTDQSGGDSGTDRNPVEAANSETSMWDGDTSRWEEEGTHYDDDPLPYLVTDYGSVAESARQDAGLQREELAEELELPESDLLAIEQGRANQAGVSGSMIAALEERLGVELAE</sequence>
<dbReference type="Proteomes" id="UP000219453">
    <property type="component" value="Unassembled WGS sequence"/>
</dbReference>
<dbReference type="EMBL" id="OBEJ01000001">
    <property type="protein sequence ID" value="SNZ05827.1"/>
    <property type="molecule type" value="Genomic_DNA"/>
</dbReference>
<keyword evidence="5" id="KW-1185">Reference proteome</keyword>
<name>A0A285NA87_NATPI</name>
<dbReference type="Pfam" id="PF26602">
    <property type="entry name" value="HVO_2718_N"/>
    <property type="match status" value="1"/>
</dbReference>
<proteinExistence type="predicted"/>
<feature type="region of interest" description="Disordered" evidence="1">
    <location>
        <begin position="39"/>
        <end position="102"/>
    </location>
</feature>
<evidence type="ECO:0000313" key="5">
    <source>
        <dbReference type="Proteomes" id="UP000219453"/>
    </source>
</evidence>
<reference evidence="4 5" key="1">
    <citation type="submission" date="2017-09" db="EMBL/GenBank/DDBJ databases">
        <authorList>
            <person name="Ehlers B."/>
            <person name="Leendertz F.H."/>
        </authorList>
    </citation>
    <scope>NUCLEOTIDE SEQUENCE [LARGE SCALE GENOMIC DNA]</scope>
    <source>
        <strain evidence="4 5">DSM 27208</strain>
    </source>
</reference>
<protein>
    <submittedName>
        <fullName evidence="4">Transcriptional regulator, XRE family</fullName>
    </submittedName>
</protein>
<dbReference type="InterPro" id="IPR057937">
    <property type="entry name" value="HVO_2718-like_HTH"/>
</dbReference>
<evidence type="ECO:0000313" key="4">
    <source>
        <dbReference type="EMBL" id="SNZ05827.1"/>
    </source>
</evidence>
<feature type="domain" description="MJ0586 N-terminal zinc binding" evidence="3">
    <location>
        <begin position="16"/>
        <end position="50"/>
    </location>
</feature>
<feature type="compositionally biased region" description="Basic and acidic residues" evidence="1">
    <location>
        <begin position="85"/>
        <end position="98"/>
    </location>
</feature>
<feature type="compositionally biased region" description="Basic and acidic residues" evidence="1">
    <location>
        <begin position="45"/>
        <end position="59"/>
    </location>
</feature>
<evidence type="ECO:0000259" key="2">
    <source>
        <dbReference type="Pfam" id="PF24250"/>
    </source>
</evidence>
<dbReference type="GO" id="GO:0003677">
    <property type="term" value="F:DNA binding"/>
    <property type="evidence" value="ECO:0007669"/>
    <property type="project" value="InterPro"/>
</dbReference>
<gene>
    <name evidence="4" type="ORF">SAMN06269185_0959</name>
</gene>
<dbReference type="InterPro" id="IPR058562">
    <property type="entry name" value="MJ0586_N"/>
</dbReference>
<evidence type="ECO:0000259" key="3">
    <source>
        <dbReference type="Pfam" id="PF26602"/>
    </source>
</evidence>
<evidence type="ECO:0000256" key="1">
    <source>
        <dbReference type="SAM" id="MobiDB-lite"/>
    </source>
</evidence>
<dbReference type="OrthoDB" id="339114at2157"/>
<dbReference type="RefSeq" id="WP_097007924.1">
    <property type="nucleotide sequence ID" value="NZ_OBEJ01000001.1"/>
</dbReference>
<organism evidence="4 5">
    <name type="scientific">Natronoarchaeum philippinense</name>
    <dbReference type="NCBI Taxonomy" id="558529"/>
    <lineage>
        <taxon>Archaea</taxon>
        <taxon>Methanobacteriati</taxon>
        <taxon>Methanobacteriota</taxon>
        <taxon>Stenosarchaea group</taxon>
        <taxon>Halobacteria</taxon>
        <taxon>Halobacteriales</taxon>
        <taxon>Natronoarchaeaceae</taxon>
    </lineage>
</organism>